<protein>
    <submittedName>
        <fullName evidence="1">Uncharacterized protein</fullName>
    </submittedName>
</protein>
<dbReference type="AlphaFoldDB" id="B0SK03"/>
<dbReference type="Proteomes" id="UP000001847">
    <property type="component" value="Chromosome I"/>
</dbReference>
<proteinExistence type="predicted"/>
<sequence>MALFLEPFHERQLVCGLDFAMHLVDAQFCTHGLGGGQTIASCHHDAQTAGVQSLNGFQGGGLDGIGHGQDASQLSVHGQMHHAGAFTAQTLAIYLERISGHALLLHQCGVAQHQMLPIDDAAHANAAAGFEI</sequence>
<dbReference type="KEGG" id="lbi:LEPBI_I0440"/>
<reference evidence="1 2" key="1">
    <citation type="journal article" date="2008" name="PLoS ONE">
        <title>Genome sequence of the saprophyte Leptospira biflexa provides insights into the evolution of Leptospira and the pathogenesis of leptospirosis.</title>
        <authorList>
            <person name="Picardeau M."/>
            <person name="Bulach D.M."/>
            <person name="Bouchier C."/>
            <person name="Zuerner R.L."/>
            <person name="Zidane N."/>
            <person name="Wilson P.J."/>
            <person name="Creno S."/>
            <person name="Kuczek E.S."/>
            <person name="Bommezzadri S."/>
            <person name="Davis J.C."/>
            <person name="McGrath A."/>
            <person name="Johnson M.J."/>
            <person name="Boursaux-Eude C."/>
            <person name="Seemann T."/>
            <person name="Rouy Z."/>
            <person name="Coppel R.L."/>
            <person name="Rood J.I."/>
            <person name="Lajus A."/>
            <person name="Davies J.K."/>
            <person name="Medigue C."/>
            <person name="Adler B."/>
        </authorList>
    </citation>
    <scope>NUCLEOTIDE SEQUENCE [LARGE SCALE GENOMIC DNA]</scope>
    <source>
        <strain evidence="2">Patoc 1 / ATCC 23582 / Paris</strain>
    </source>
</reference>
<evidence type="ECO:0000313" key="2">
    <source>
        <dbReference type="Proteomes" id="UP000001847"/>
    </source>
</evidence>
<gene>
    <name evidence="1" type="ordered locus">LEPBI_I0440</name>
</gene>
<name>B0SK03_LEPBP</name>
<dbReference type="HOGENOM" id="CLU_1914456_0_0_12"/>
<keyword evidence="2" id="KW-1185">Reference proteome</keyword>
<organism evidence="1 2">
    <name type="scientific">Leptospira biflexa serovar Patoc (strain Patoc 1 / ATCC 23582 / Paris)</name>
    <dbReference type="NCBI Taxonomy" id="456481"/>
    <lineage>
        <taxon>Bacteria</taxon>
        <taxon>Pseudomonadati</taxon>
        <taxon>Spirochaetota</taxon>
        <taxon>Spirochaetia</taxon>
        <taxon>Leptospirales</taxon>
        <taxon>Leptospiraceae</taxon>
        <taxon>Leptospira</taxon>
    </lineage>
</organism>
<evidence type="ECO:0000313" key="1">
    <source>
        <dbReference type="EMBL" id="ABZ96579.1"/>
    </source>
</evidence>
<accession>B0SK03</accession>
<dbReference type="EMBL" id="CP000786">
    <property type="protein sequence ID" value="ABZ96579.1"/>
    <property type="molecule type" value="Genomic_DNA"/>
</dbReference>